<dbReference type="PANTHER" id="PTHR23117:SF8">
    <property type="entry name" value="RIBOSE 1,5-BISPHOSPHATE PHOSPHOKINASE PHNN"/>
    <property type="match status" value="1"/>
</dbReference>
<dbReference type="EMBL" id="JAAVNE010000016">
    <property type="protein sequence ID" value="NKC31510.1"/>
    <property type="molecule type" value="Genomic_DNA"/>
</dbReference>
<evidence type="ECO:0000256" key="1">
    <source>
        <dbReference type="ARBA" id="ARBA00000373"/>
    </source>
</evidence>
<feature type="binding site" evidence="6">
    <location>
        <begin position="7"/>
        <end position="14"/>
    </location>
    <ligand>
        <name>ATP</name>
        <dbReference type="ChEBI" id="CHEBI:30616"/>
    </ligand>
</feature>
<dbReference type="Gene3D" id="3.40.50.300">
    <property type="entry name" value="P-loop containing nucleotide triphosphate hydrolases"/>
    <property type="match status" value="1"/>
</dbReference>
<accession>A0ABX1E9B8</accession>
<comment type="similarity">
    <text evidence="6">Belongs to the ribose 1,5-bisphosphokinase family.</text>
</comment>
<protein>
    <recommendedName>
        <fullName evidence="6">Ribose 1,5-bisphosphate phosphokinase PhnN</fullName>
        <ecNumber evidence="6">2.7.4.23</ecNumber>
    </recommendedName>
    <alternativeName>
        <fullName evidence="6">Ribose 1,5-bisphosphokinase</fullName>
    </alternativeName>
</protein>
<evidence type="ECO:0000256" key="3">
    <source>
        <dbReference type="ARBA" id="ARBA00022679"/>
    </source>
</evidence>
<gene>
    <name evidence="6 8" type="primary">phnN</name>
    <name evidence="8" type="ORF">HEQ75_11630</name>
</gene>
<evidence type="ECO:0000313" key="8">
    <source>
        <dbReference type="EMBL" id="NKC31510.1"/>
    </source>
</evidence>
<evidence type="ECO:0000259" key="7">
    <source>
        <dbReference type="SMART" id="SM00072"/>
    </source>
</evidence>
<evidence type="ECO:0000256" key="5">
    <source>
        <dbReference type="ARBA" id="ARBA00022840"/>
    </source>
</evidence>
<evidence type="ECO:0000256" key="2">
    <source>
        <dbReference type="ARBA" id="ARBA00005069"/>
    </source>
</evidence>
<comment type="caution">
    <text evidence="8">The sequence shown here is derived from an EMBL/GenBank/DDBJ whole genome shotgun (WGS) entry which is preliminary data.</text>
</comment>
<comment type="catalytic activity">
    <reaction evidence="1 6">
        <text>alpha-D-ribose 1,5-bisphosphate + ATP = 5-phospho-alpha-D-ribose 1-diphosphate + ADP</text>
        <dbReference type="Rhea" id="RHEA:20109"/>
        <dbReference type="ChEBI" id="CHEBI:30616"/>
        <dbReference type="ChEBI" id="CHEBI:58017"/>
        <dbReference type="ChEBI" id="CHEBI:68688"/>
        <dbReference type="ChEBI" id="CHEBI:456216"/>
        <dbReference type="EC" id="2.7.4.23"/>
    </reaction>
</comment>
<keyword evidence="3 6" id="KW-0808">Transferase</keyword>
<dbReference type="InterPro" id="IPR008145">
    <property type="entry name" value="GK/Ca_channel_bsu"/>
</dbReference>
<evidence type="ECO:0000256" key="6">
    <source>
        <dbReference type="HAMAP-Rule" id="MF_00836"/>
    </source>
</evidence>
<dbReference type="InterPro" id="IPR012699">
    <property type="entry name" value="PhnN"/>
</dbReference>
<evidence type="ECO:0000313" key="9">
    <source>
        <dbReference type="Proteomes" id="UP000787635"/>
    </source>
</evidence>
<dbReference type="SUPFAM" id="SSF52540">
    <property type="entry name" value="P-loop containing nucleoside triphosphate hydrolases"/>
    <property type="match status" value="1"/>
</dbReference>
<feature type="domain" description="Guanylate kinase/L-type calcium channel beta subunit" evidence="7">
    <location>
        <begin position="1"/>
        <end position="177"/>
    </location>
</feature>
<name>A0ABX1E9B8_9PROT</name>
<proteinExistence type="inferred from homology"/>
<comment type="pathway">
    <text evidence="2 6">Metabolic intermediate biosynthesis; 5-phospho-alpha-D-ribose 1-diphosphate biosynthesis; 5-phospho-alpha-D-ribose 1-diphosphate from D-ribose 5-phosphate (route II): step 3/3.</text>
</comment>
<dbReference type="InterPro" id="IPR027417">
    <property type="entry name" value="P-loop_NTPase"/>
</dbReference>
<dbReference type="Proteomes" id="UP000787635">
    <property type="component" value="Unassembled WGS sequence"/>
</dbReference>
<keyword evidence="5 6" id="KW-0067">ATP-binding</keyword>
<organism evidence="8 9">
    <name type="scientific">Falsiroseomonas selenitidurans</name>
    <dbReference type="NCBI Taxonomy" id="2716335"/>
    <lineage>
        <taxon>Bacteria</taxon>
        <taxon>Pseudomonadati</taxon>
        <taxon>Pseudomonadota</taxon>
        <taxon>Alphaproteobacteria</taxon>
        <taxon>Acetobacterales</taxon>
        <taxon>Roseomonadaceae</taxon>
        <taxon>Falsiroseomonas</taxon>
    </lineage>
</organism>
<dbReference type="SMART" id="SM00072">
    <property type="entry name" value="GuKc"/>
    <property type="match status" value="1"/>
</dbReference>
<dbReference type="NCBIfam" id="TIGR02322">
    <property type="entry name" value="phosphon_PhnN"/>
    <property type="match status" value="1"/>
</dbReference>
<dbReference type="PANTHER" id="PTHR23117">
    <property type="entry name" value="GUANYLATE KINASE-RELATED"/>
    <property type="match status" value="1"/>
</dbReference>
<reference evidence="8 9" key="1">
    <citation type="submission" date="2020-03" db="EMBL/GenBank/DDBJ databases">
        <title>Roseomonas selenitidurans sp. nov. isolated from urban soil.</title>
        <authorList>
            <person name="Liu H."/>
        </authorList>
    </citation>
    <scope>NUCLEOTIDE SEQUENCE [LARGE SCALE GENOMIC DNA]</scope>
    <source>
        <strain evidence="8 9">BU-1</strain>
    </source>
</reference>
<sequence>MLVPVVGPSGAGKDTLMQAARARLAGDARFVFARRCITRPAEAGGEDHLPMTEDAFLAARDAGAFALWWPAHGLFYGIPVAMEADLAAGRVVVANLSRAVLAEAAARYPVRVLNITAPLPVLAARLEARGREDAADIAARLAREAALPAGLDIATVLNDSTVAEGAARVLATLSQAAADARPAGRARPAPTG</sequence>
<dbReference type="HAMAP" id="MF_00836">
    <property type="entry name" value="PhnN"/>
    <property type="match status" value="1"/>
</dbReference>
<evidence type="ECO:0000256" key="4">
    <source>
        <dbReference type="ARBA" id="ARBA00022741"/>
    </source>
</evidence>
<keyword evidence="9" id="KW-1185">Reference proteome</keyword>
<dbReference type="EC" id="2.7.4.23" evidence="6"/>
<keyword evidence="4 6" id="KW-0547">Nucleotide-binding</keyword>
<comment type="function">
    <text evidence="6">Catalyzes the phosphorylation of ribose 1,5-bisphosphate to 5-phospho-D-ribosyl alpha-1-diphosphate (PRPP).</text>
</comment>